<dbReference type="SUPFAM" id="SSF52047">
    <property type="entry name" value="RNI-like"/>
    <property type="match status" value="1"/>
</dbReference>
<accession>A0AAW0BGF9</accession>
<evidence type="ECO:0008006" key="4">
    <source>
        <dbReference type="Google" id="ProtNLM"/>
    </source>
</evidence>
<organism evidence="2 3">
    <name type="scientific">Paramarasmius palmivorus</name>
    <dbReference type="NCBI Taxonomy" id="297713"/>
    <lineage>
        <taxon>Eukaryota</taxon>
        <taxon>Fungi</taxon>
        <taxon>Dikarya</taxon>
        <taxon>Basidiomycota</taxon>
        <taxon>Agaricomycotina</taxon>
        <taxon>Agaricomycetes</taxon>
        <taxon>Agaricomycetidae</taxon>
        <taxon>Agaricales</taxon>
        <taxon>Marasmiineae</taxon>
        <taxon>Marasmiaceae</taxon>
        <taxon>Paramarasmius</taxon>
    </lineage>
</organism>
<protein>
    <recommendedName>
        <fullName evidence="4">F-box domain-containing protein</fullName>
    </recommendedName>
</protein>
<evidence type="ECO:0000256" key="1">
    <source>
        <dbReference type="SAM" id="Coils"/>
    </source>
</evidence>
<dbReference type="EMBL" id="JAYKXP010000112">
    <property type="protein sequence ID" value="KAK7025558.1"/>
    <property type="molecule type" value="Genomic_DNA"/>
</dbReference>
<gene>
    <name evidence="2" type="ORF">VNI00_015911</name>
</gene>
<keyword evidence="3" id="KW-1185">Reference proteome</keyword>
<evidence type="ECO:0000313" key="3">
    <source>
        <dbReference type="Proteomes" id="UP001383192"/>
    </source>
</evidence>
<dbReference type="AlphaFoldDB" id="A0AAW0BGF9"/>
<reference evidence="2 3" key="1">
    <citation type="submission" date="2024-01" db="EMBL/GenBank/DDBJ databases">
        <title>A draft genome for a cacao thread blight-causing isolate of Paramarasmius palmivorus.</title>
        <authorList>
            <person name="Baruah I.K."/>
            <person name="Bukari Y."/>
            <person name="Amoako-Attah I."/>
            <person name="Meinhardt L.W."/>
            <person name="Bailey B.A."/>
            <person name="Cohen S.P."/>
        </authorList>
    </citation>
    <scope>NUCLEOTIDE SEQUENCE [LARGE SCALE GENOMIC DNA]</scope>
    <source>
        <strain evidence="2 3">GH-12</strain>
    </source>
</reference>
<sequence length="643" mass="72343">MSANQDNLPSDSSVTCGAVFCNNCKVRILLTRSYPPLPLNVLRSNQIPSKAEIFQTTKILQEEGQELQAYDEEIQRLHLTLGQLKDDREKLYRKREMRQSWFAPIRRLPAEMLGKIFDEVIQMSDYSLYIRRMDSSSDGGGPPKIRVTAVALTLSHVSSHWRNLAFSQKSIWSSIDLGLVESMSRDLCPLLRLHLNNATGYPLKMKIRDQTDMFCDFRPSEKKVRAHLGRHGFRLLQMLASHFSSCEELAVKFFYPEVLLYTMKTKTSFPLLHTLVCDRNEPIFSNTDPEKSGVPANFLFWDAVREAPLLRNVQLDEAGQSRHQNYIPWRQLTSLSANHVNGYTDLRFILSRSKRLEELRVGQGYRLSQDDDAVPHSHNDIEPISLPYLWKVDLFNSMPKAAHYALASLTAPSLRDLRISVNRGPRLDDSVVQSWDMGSLCSMIGRSSCHLTCLNLSVLPYGIWGESFALFVEALRSSALLECLEVRTGKTIGAGSIAESFEDDGSQSLLGSIFSVLAVSSSSGPVLLPRLRDIRIYERISASAQLMNAVLDTIGERTATGLRVPALDKTGDICPLTNVLIGISTASRCWCKETHDAFRRLGYTLYITTTPAARPLVAIEERLAAFEKDGTKCVIVPHFRARP</sequence>
<comment type="caution">
    <text evidence="2">The sequence shown here is derived from an EMBL/GenBank/DDBJ whole genome shotgun (WGS) entry which is preliminary data.</text>
</comment>
<feature type="coiled-coil region" evidence="1">
    <location>
        <begin position="60"/>
        <end position="87"/>
    </location>
</feature>
<evidence type="ECO:0000313" key="2">
    <source>
        <dbReference type="EMBL" id="KAK7025558.1"/>
    </source>
</evidence>
<dbReference type="Proteomes" id="UP001383192">
    <property type="component" value="Unassembled WGS sequence"/>
</dbReference>
<name>A0AAW0BGF9_9AGAR</name>
<keyword evidence="1" id="KW-0175">Coiled coil</keyword>
<proteinExistence type="predicted"/>